<reference evidence="2" key="2">
    <citation type="journal article" date="2021" name="PeerJ">
        <title>Extensive microbial diversity within the chicken gut microbiome revealed by metagenomics and culture.</title>
        <authorList>
            <person name="Gilroy R."/>
            <person name="Ravi A."/>
            <person name="Getino M."/>
            <person name="Pursley I."/>
            <person name="Horton D.L."/>
            <person name="Alikhan N.F."/>
            <person name="Baker D."/>
            <person name="Gharbi K."/>
            <person name="Hall N."/>
            <person name="Watson M."/>
            <person name="Adriaenssens E.M."/>
            <person name="Foster-Nyarko E."/>
            <person name="Jarju S."/>
            <person name="Secka A."/>
            <person name="Antonio M."/>
            <person name="Oren A."/>
            <person name="Chaudhuri R.R."/>
            <person name="La Ragione R."/>
            <person name="Hildebrand F."/>
            <person name="Pallen M.J."/>
        </authorList>
    </citation>
    <scope>NUCLEOTIDE SEQUENCE</scope>
    <source>
        <strain evidence="2">CHK195-11698</strain>
    </source>
</reference>
<dbReference type="AlphaFoldDB" id="A0A9D1HQJ3"/>
<feature type="domain" description="DUF3848" evidence="1">
    <location>
        <begin position="7"/>
        <end position="99"/>
    </location>
</feature>
<gene>
    <name evidence="2" type="ORF">IAD15_11510</name>
</gene>
<accession>A0A9D1HQJ3</accession>
<organism evidence="2 3">
    <name type="scientific">Candidatus Fimiplasma intestinipullorum</name>
    <dbReference type="NCBI Taxonomy" id="2840825"/>
    <lineage>
        <taxon>Bacteria</taxon>
        <taxon>Bacillati</taxon>
        <taxon>Bacillota</taxon>
        <taxon>Clostridia</taxon>
        <taxon>Eubacteriales</taxon>
        <taxon>Candidatus Fimiplasma</taxon>
    </lineage>
</organism>
<sequence>MDTKELNEKLLKQMRDEQDYYREWLVSLSPEDILHHAYEYAVREDILASLEWMDLEDNLAQTLLDCDKPLQDIYDRWENLETSYMEMIWDTIQQQAKDAEKMKENDEMTM</sequence>
<proteinExistence type="predicted"/>
<protein>
    <submittedName>
        <fullName evidence="2">DUF3848 domain-containing protein</fullName>
    </submittedName>
</protein>
<comment type="caution">
    <text evidence="2">The sequence shown here is derived from an EMBL/GenBank/DDBJ whole genome shotgun (WGS) entry which is preliminary data.</text>
</comment>
<name>A0A9D1HQJ3_9FIRM</name>
<evidence type="ECO:0000313" key="3">
    <source>
        <dbReference type="Proteomes" id="UP000824175"/>
    </source>
</evidence>
<evidence type="ECO:0000259" key="1">
    <source>
        <dbReference type="Pfam" id="PF12959"/>
    </source>
</evidence>
<reference evidence="2" key="1">
    <citation type="submission" date="2020-10" db="EMBL/GenBank/DDBJ databases">
        <authorList>
            <person name="Gilroy R."/>
        </authorList>
    </citation>
    <scope>NUCLEOTIDE SEQUENCE</scope>
    <source>
        <strain evidence="2">CHK195-11698</strain>
    </source>
</reference>
<dbReference type="EMBL" id="DVMJ01000106">
    <property type="protein sequence ID" value="HIU14673.1"/>
    <property type="molecule type" value="Genomic_DNA"/>
</dbReference>
<dbReference type="Pfam" id="PF12959">
    <property type="entry name" value="DUF3848"/>
    <property type="match status" value="1"/>
</dbReference>
<evidence type="ECO:0000313" key="2">
    <source>
        <dbReference type="EMBL" id="HIU14673.1"/>
    </source>
</evidence>
<dbReference type="InterPro" id="IPR024380">
    <property type="entry name" value="DUF3848"/>
</dbReference>
<dbReference type="Proteomes" id="UP000824175">
    <property type="component" value="Unassembled WGS sequence"/>
</dbReference>